<organism evidence="1 2">
    <name type="scientific">Mucilaginibacter gossypii</name>
    <dbReference type="NCBI Taxonomy" id="551996"/>
    <lineage>
        <taxon>Bacteria</taxon>
        <taxon>Pseudomonadati</taxon>
        <taxon>Bacteroidota</taxon>
        <taxon>Sphingobacteriia</taxon>
        <taxon>Sphingobacteriales</taxon>
        <taxon>Sphingobacteriaceae</taxon>
        <taxon>Mucilaginibacter</taxon>
    </lineage>
</organism>
<sequence length="73" mass="8132">MKALPNILKIIAIFVHSLTIALPMMSYLTKGSPVTYNQREMIITSASYKAGNDNVHPSCTISHEVSYGQFQMQ</sequence>
<dbReference type="STRING" id="551996.SAMN05192573_10459"/>
<dbReference type="RefSeq" id="WP_143020721.1">
    <property type="nucleotide sequence ID" value="NZ_FNCG01000004.1"/>
</dbReference>
<dbReference type="EMBL" id="FNCG01000004">
    <property type="protein sequence ID" value="SDG59104.1"/>
    <property type="molecule type" value="Genomic_DNA"/>
</dbReference>
<protein>
    <submittedName>
        <fullName evidence="1">Uncharacterized protein</fullName>
    </submittedName>
</protein>
<gene>
    <name evidence="1" type="ORF">SAMN05192573_10459</name>
</gene>
<dbReference type="AlphaFoldDB" id="A0A1G7VH89"/>
<name>A0A1G7VH89_9SPHI</name>
<evidence type="ECO:0000313" key="2">
    <source>
        <dbReference type="Proteomes" id="UP000199705"/>
    </source>
</evidence>
<keyword evidence="2" id="KW-1185">Reference proteome</keyword>
<evidence type="ECO:0000313" key="1">
    <source>
        <dbReference type="EMBL" id="SDG59104.1"/>
    </source>
</evidence>
<accession>A0A1G7VH89</accession>
<proteinExistence type="predicted"/>
<reference evidence="2" key="1">
    <citation type="submission" date="2016-10" db="EMBL/GenBank/DDBJ databases">
        <authorList>
            <person name="Varghese N."/>
            <person name="Submissions S."/>
        </authorList>
    </citation>
    <scope>NUCLEOTIDE SEQUENCE [LARGE SCALE GENOMIC DNA]</scope>
    <source>
        <strain evidence="2">Gh-67</strain>
    </source>
</reference>
<dbReference type="Proteomes" id="UP000199705">
    <property type="component" value="Unassembled WGS sequence"/>
</dbReference>